<gene>
    <name evidence="1" type="ORF">KZ829_06405</name>
</gene>
<organism evidence="1 2">
    <name type="scientific">Actinoplanes hulinensis</name>
    <dbReference type="NCBI Taxonomy" id="1144547"/>
    <lineage>
        <taxon>Bacteria</taxon>
        <taxon>Bacillati</taxon>
        <taxon>Actinomycetota</taxon>
        <taxon>Actinomycetes</taxon>
        <taxon>Micromonosporales</taxon>
        <taxon>Micromonosporaceae</taxon>
        <taxon>Actinoplanes</taxon>
    </lineage>
</organism>
<sequence>MTTSRRRRWVTLATVSALSTTACDDNSPPDAIVGSPVARVTRELRR</sequence>
<reference evidence="1 2" key="1">
    <citation type="journal article" date="2013" name="Antonie Van Leeuwenhoek">
        <title>Actinoplanes hulinensis sp. nov., a novel actinomycete isolated from soybean root (Glycine max (L.) Merr).</title>
        <authorList>
            <person name="Shen Y."/>
            <person name="Liu C."/>
            <person name="Wang X."/>
            <person name="Zhao J."/>
            <person name="Jia F."/>
            <person name="Zhang Y."/>
            <person name="Wang L."/>
            <person name="Yang D."/>
            <person name="Xiang W."/>
        </authorList>
    </citation>
    <scope>NUCLEOTIDE SEQUENCE [LARGE SCALE GENOMIC DNA]</scope>
    <source>
        <strain evidence="1 2">NEAU-M9</strain>
    </source>
</reference>
<dbReference type="EMBL" id="JAHXZI010000003">
    <property type="protein sequence ID" value="MBW6433375.1"/>
    <property type="molecule type" value="Genomic_DNA"/>
</dbReference>
<evidence type="ECO:0000313" key="2">
    <source>
        <dbReference type="Proteomes" id="UP001519863"/>
    </source>
</evidence>
<evidence type="ECO:0000313" key="1">
    <source>
        <dbReference type="EMBL" id="MBW6433375.1"/>
    </source>
</evidence>
<comment type="caution">
    <text evidence="1">The sequence shown here is derived from an EMBL/GenBank/DDBJ whole genome shotgun (WGS) entry which is preliminary data.</text>
</comment>
<accession>A0ABS7AX85</accession>
<protein>
    <submittedName>
        <fullName evidence="1">Uncharacterized protein</fullName>
    </submittedName>
</protein>
<proteinExistence type="predicted"/>
<dbReference type="RefSeq" id="WP_220142916.1">
    <property type="nucleotide sequence ID" value="NZ_JAHXZI010000003.1"/>
</dbReference>
<dbReference type="PROSITE" id="PS51257">
    <property type="entry name" value="PROKAR_LIPOPROTEIN"/>
    <property type="match status" value="1"/>
</dbReference>
<dbReference type="Proteomes" id="UP001519863">
    <property type="component" value="Unassembled WGS sequence"/>
</dbReference>
<keyword evidence="2" id="KW-1185">Reference proteome</keyword>
<name>A0ABS7AX85_9ACTN</name>